<feature type="compositionally biased region" description="Basic residues" evidence="2">
    <location>
        <begin position="267"/>
        <end position="276"/>
    </location>
</feature>
<feature type="region of interest" description="Disordered" evidence="2">
    <location>
        <begin position="1"/>
        <end position="25"/>
    </location>
</feature>
<sequence length="698" mass="77475">MARSSQGRPGLATHSASRMKQSSKSALERVKEKQALLASSTDLNPMAELLADARALHAQLPIAEDERALIKAVTLAVRVVSQSFVALCDKDALQLEHVDERGRVVVSEAKDAAAQVSRWLKQQWNAFVVLLTEDLLFSDASSVCMVALEVCMSLQVAASESQHRGAEAPTGRWSPTPFRALVHNLLWRDVHEDLIEALAEGYLETYDDVRYFFCKEVSRCLRGITDLSTKNNSVRSHARTWLCRITAIPTEPSHLNNFLVPHLSKGPAKKKKKQKGQAKPVLTEDGDSDDGEIPAAPWDSDEDEPDDDVNTDSRKRSRTRSRHGGLLHAVHSLGTQQQAFSAAWLSLLLPGYQTNSQGEMGTLGGVLSLAETHDILVRLHSQILPHLTKPTMLHDFLVDCLDSKGTTALLALNGLFTLIVYHNLDYPAFYTRLYALLDASVMHTRYRSRFMRMLDTFLGSTHLPVAIVASFIKRMSRLSLRATPAAIVEIVPFVWNLLKRHPGCMQMIHREWDGDHLALGPSGVQDGYNAHETNPLHTGALESSLWELASFGAYRLSQSSQQGPAAARGGDTHYLGSVSTFASILAEPFTQQQYMLEDFLDSTYSTMFETETKKTLQRRQRAKKPVAPPPVAPLDITLSVPALLADKSGNMETAIRRETRKRLRLYAFPCEAAPSGDTPLEESRRVMPVDDCAKLWDL</sequence>
<dbReference type="PANTHER" id="PTHR12455:SF0">
    <property type="entry name" value="NUCLEOLAR COMPLEX PROTEIN 4 HOMOLOG"/>
    <property type="match status" value="1"/>
</dbReference>
<feature type="compositionally biased region" description="Polar residues" evidence="2">
    <location>
        <begin position="14"/>
        <end position="25"/>
    </location>
</feature>
<dbReference type="InterPro" id="IPR005612">
    <property type="entry name" value="CCAAT-binding_factor"/>
</dbReference>
<feature type="compositionally biased region" description="Acidic residues" evidence="2">
    <location>
        <begin position="299"/>
        <end position="310"/>
    </location>
</feature>
<proteinExistence type="inferred from homology"/>
<reference evidence="4" key="1">
    <citation type="submission" date="2023-03" db="EMBL/GenBank/DDBJ databases">
        <title>Mating type loci evolution in Malassezia.</title>
        <authorList>
            <person name="Coelho M.A."/>
        </authorList>
    </citation>
    <scope>NUCLEOTIDE SEQUENCE</scope>
    <source>
        <strain evidence="4">CBS 10434</strain>
    </source>
</reference>
<name>A0AAF0E542_9BASI</name>
<dbReference type="GO" id="GO:0042254">
    <property type="term" value="P:ribosome biogenesis"/>
    <property type="evidence" value="ECO:0007669"/>
    <property type="project" value="InterPro"/>
</dbReference>
<dbReference type="GO" id="GO:0032040">
    <property type="term" value="C:small-subunit processome"/>
    <property type="evidence" value="ECO:0007669"/>
    <property type="project" value="TreeGrafter"/>
</dbReference>
<evidence type="ECO:0000256" key="1">
    <source>
        <dbReference type="ARBA" id="ARBA00007797"/>
    </source>
</evidence>
<protein>
    <submittedName>
        <fullName evidence="4">Maturation and nuclear export of 40S ribosomal subunits interacting protein</fullName>
    </submittedName>
</protein>
<dbReference type="Proteomes" id="UP001220961">
    <property type="component" value="Chromosome 1"/>
</dbReference>
<accession>A0AAF0E542</accession>
<dbReference type="Pfam" id="PF03914">
    <property type="entry name" value="CBF"/>
    <property type="match status" value="1"/>
</dbReference>
<organism evidence="4 5">
    <name type="scientific">Malassezia caprae</name>
    <dbReference type="NCBI Taxonomy" id="1381934"/>
    <lineage>
        <taxon>Eukaryota</taxon>
        <taxon>Fungi</taxon>
        <taxon>Dikarya</taxon>
        <taxon>Basidiomycota</taxon>
        <taxon>Ustilaginomycotina</taxon>
        <taxon>Malasseziomycetes</taxon>
        <taxon>Malasseziales</taxon>
        <taxon>Malasseziaceae</taxon>
        <taxon>Malassezia</taxon>
    </lineage>
</organism>
<dbReference type="PANTHER" id="PTHR12455">
    <property type="entry name" value="NUCLEOLAR COMPLEX PROTEIN 4"/>
    <property type="match status" value="1"/>
</dbReference>
<evidence type="ECO:0000313" key="5">
    <source>
        <dbReference type="Proteomes" id="UP001220961"/>
    </source>
</evidence>
<evidence type="ECO:0000256" key="2">
    <source>
        <dbReference type="SAM" id="MobiDB-lite"/>
    </source>
</evidence>
<comment type="similarity">
    <text evidence="1">Belongs to the CBF/MAK21 family.</text>
</comment>
<dbReference type="EMBL" id="CP119908">
    <property type="protein sequence ID" value="WFD18356.1"/>
    <property type="molecule type" value="Genomic_DNA"/>
</dbReference>
<dbReference type="InterPro" id="IPR027193">
    <property type="entry name" value="Noc4"/>
</dbReference>
<gene>
    <name evidence="4" type="primary">NOC4</name>
    <name evidence="4" type="ORF">MCAP1_000558</name>
</gene>
<dbReference type="GO" id="GO:0030692">
    <property type="term" value="C:Noc4p-Nop14p complex"/>
    <property type="evidence" value="ECO:0007669"/>
    <property type="project" value="TreeGrafter"/>
</dbReference>
<feature type="domain" description="CCAAT-binding factor" evidence="3">
    <location>
        <begin position="408"/>
        <end position="551"/>
    </location>
</feature>
<evidence type="ECO:0000313" key="4">
    <source>
        <dbReference type="EMBL" id="WFD18356.1"/>
    </source>
</evidence>
<evidence type="ECO:0000259" key="3">
    <source>
        <dbReference type="Pfam" id="PF03914"/>
    </source>
</evidence>
<feature type="region of interest" description="Disordered" evidence="2">
    <location>
        <begin position="259"/>
        <end position="323"/>
    </location>
</feature>
<keyword evidence="5" id="KW-1185">Reference proteome</keyword>
<dbReference type="AlphaFoldDB" id="A0AAF0E542"/>